<proteinExistence type="predicted"/>
<reference evidence="1" key="1">
    <citation type="journal article" date="2020" name="Nature">
        <title>Giant virus diversity and host interactions through global metagenomics.</title>
        <authorList>
            <person name="Schulz F."/>
            <person name="Roux S."/>
            <person name="Paez-Espino D."/>
            <person name="Jungbluth S."/>
            <person name="Walsh D.A."/>
            <person name="Denef V.J."/>
            <person name="McMahon K.D."/>
            <person name="Konstantinidis K.T."/>
            <person name="Eloe-Fadrosh E.A."/>
            <person name="Kyrpides N.C."/>
            <person name="Woyke T."/>
        </authorList>
    </citation>
    <scope>NUCLEOTIDE SEQUENCE</scope>
    <source>
        <strain evidence="1">GVMAG-M-3300018416-45</strain>
    </source>
</reference>
<accession>A0A6C0BQS5</accession>
<dbReference type="EMBL" id="MN739226">
    <property type="protein sequence ID" value="QHS94546.1"/>
    <property type="molecule type" value="Genomic_DNA"/>
</dbReference>
<evidence type="ECO:0000313" key="1">
    <source>
        <dbReference type="EMBL" id="QHS94546.1"/>
    </source>
</evidence>
<dbReference type="AlphaFoldDB" id="A0A6C0BQS5"/>
<name>A0A6C0BQS5_9ZZZZ</name>
<protein>
    <recommendedName>
        <fullName evidence="2">Glycosyltransferase</fullName>
    </recommendedName>
</protein>
<organism evidence="1">
    <name type="scientific">viral metagenome</name>
    <dbReference type="NCBI Taxonomy" id="1070528"/>
    <lineage>
        <taxon>unclassified sequences</taxon>
        <taxon>metagenomes</taxon>
        <taxon>organismal metagenomes</taxon>
    </lineage>
</organism>
<evidence type="ECO:0008006" key="2">
    <source>
        <dbReference type="Google" id="ProtNLM"/>
    </source>
</evidence>
<sequence length="272" mass="31998">MDKLYIYRHPYNDRLFSQIIRHLLSFFISKILNITHIHIPYNDNDINIDFAKIYNINNLIDETSDNHDVNALRKEKRAYSEPDQNLVGLNRSSKRHFHINDIFSDTNIKLMKSSYKLNKVSSDYLLSDVNVCLHIRRGDITKYGKSNGRFTPNGFFIDTIITLRDILENKCTFHIYSDSEINLDIENINITYHNNTDLLVGVNEMIQSDIFIMSIGSNVSHFVGLHTDAIVFLDKDKLIPCFNNNYNIYWSKYKNFISDKEIFKKEVYNSFK</sequence>